<evidence type="ECO:0000313" key="7">
    <source>
        <dbReference type="WBParaSite" id="HDID_0000282201-mRNA-1"/>
    </source>
</evidence>
<feature type="repeat" description="ANK" evidence="3">
    <location>
        <begin position="343"/>
        <end position="375"/>
    </location>
</feature>
<organism evidence="7">
    <name type="scientific">Hymenolepis diminuta</name>
    <name type="common">Rat tapeworm</name>
    <dbReference type="NCBI Taxonomy" id="6216"/>
    <lineage>
        <taxon>Eukaryota</taxon>
        <taxon>Metazoa</taxon>
        <taxon>Spiralia</taxon>
        <taxon>Lophotrochozoa</taxon>
        <taxon>Platyhelminthes</taxon>
        <taxon>Cestoda</taxon>
        <taxon>Eucestoda</taxon>
        <taxon>Cyclophyllidea</taxon>
        <taxon>Hymenolepididae</taxon>
        <taxon>Hymenolepis</taxon>
    </lineage>
</organism>
<dbReference type="AlphaFoldDB" id="A0A0R3SDP3"/>
<feature type="repeat" description="ANK" evidence="3">
    <location>
        <begin position="211"/>
        <end position="243"/>
    </location>
</feature>
<reference evidence="5 6" key="2">
    <citation type="submission" date="2018-11" db="EMBL/GenBank/DDBJ databases">
        <authorList>
            <consortium name="Pathogen Informatics"/>
        </authorList>
    </citation>
    <scope>NUCLEOTIDE SEQUENCE [LARGE SCALE GENOMIC DNA]</scope>
</reference>
<evidence type="ECO:0000256" key="2">
    <source>
        <dbReference type="ARBA" id="ARBA00023043"/>
    </source>
</evidence>
<dbReference type="InterPro" id="IPR036770">
    <property type="entry name" value="Ankyrin_rpt-contain_sf"/>
</dbReference>
<dbReference type="PROSITE" id="PS50088">
    <property type="entry name" value="ANK_REPEAT"/>
    <property type="match status" value="5"/>
</dbReference>
<keyword evidence="2 3" id="KW-0040">ANK repeat</keyword>
<evidence type="ECO:0000313" key="6">
    <source>
        <dbReference type="Proteomes" id="UP000274504"/>
    </source>
</evidence>
<dbReference type="WBParaSite" id="HDID_0000282201-mRNA-1">
    <property type="protein sequence ID" value="HDID_0000282201-mRNA-1"/>
    <property type="gene ID" value="HDID_0000282201"/>
</dbReference>
<gene>
    <name evidence="5" type="ORF">HDID_LOCUS2820</name>
</gene>
<dbReference type="InterPro" id="IPR051631">
    <property type="entry name" value="Ankyrin-KH/SAM_domain"/>
</dbReference>
<keyword evidence="1" id="KW-0677">Repeat</keyword>
<feature type="repeat" description="ANK" evidence="3">
    <location>
        <begin position="376"/>
        <end position="408"/>
    </location>
</feature>
<proteinExistence type="predicted"/>
<feature type="repeat" description="ANK" evidence="3">
    <location>
        <begin position="244"/>
        <end position="276"/>
    </location>
</feature>
<evidence type="ECO:0000256" key="1">
    <source>
        <dbReference type="ARBA" id="ARBA00022737"/>
    </source>
</evidence>
<dbReference type="PROSITE" id="PS50297">
    <property type="entry name" value="ANK_REP_REGION"/>
    <property type="match status" value="4"/>
</dbReference>
<evidence type="ECO:0000313" key="5">
    <source>
        <dbReference type="EMBL" id="VDL22564.1"/>
    </source>
</evidence>
<feature type="compositionally biased region" description="Basic and acidic residues" evidence="4">
    <location>
        <begin position="1"/>
        <end position="10"/>
    </location>
</feature>
<dbReference type="PANTHER" id="PTHR23206">
    <property type="entry name" value="MASK PROTEIN"/>
    <property type="match status" value="1"/>
</dbReference>
<sequence>KTDADAKEEEKQEDVEGPSVVTEAGEDGDDERSALLDRQMESERRKVRRLRRRKRETDCSTESSGEETETMVKKNTLSSTDTEGADNSSKAFIDDACKSDDPIFDAIIEAVKSGKLDHAMELLRSYASLEAFDKKVESKEEGKKEGVHDGTAIEDMMEEKLRLGKVEEVMREENTSEVNAGSIIDVVVKGLPRAMHALLSNGGDPLEVTCGGNTALHWAAARGHLECVSGLIEYGVPLDPMNECEETPLMLAAQNGHADIVNLLLKLGASSNFELNRFGDSPLTFACFKAREDVISILLNSKHRPIGKRELNAALSRSSLRGSAAVTEMLLERGADVNSHESEVIPPLHAAIFGGNAVMVELLIARGADVEMPNRSGYRPLMEAVRRGYRDIAESLLLAGAAVEAVSETDHEITALSLAIDSGYDRLFVLLEKFRALRHSN</sequence>
<feature type="region of interest" description="Disordered" evidence="4">
    <location>
        <begin position="1"/>
        <end position="88"/>
    </location>
</feature>
<dbReference type="Pfam" id="PF12796">
    <property type="entry name" value="Ank_2"/>
    <property type="match status" value="2"/>
</dbReference>
<feature type="compositionally biased region" description="Basic and acidic residues" evidence="4">
    <location>
        <begin position="31"/>
        <end position="44"/>
    </location>
</feature>
<accession>A0A0R3SDP3</accession>
<feature type="compositionally biased region" description="Basic residues" evidence="4">
    <location>
        <begin position="45"/>
        <end position="54"/>
    </location>
</feature>
<dbReference type="Proteomes" id="UP000274504">
    <property type="component" value="Unassembled WGS sequence"/>
</dbReference>
<name>A0A0R3SDP3_HYMDI</name>
<evidence type="ECO:0000256" key="4">
    <source>
        <dbReference type="SAM" id="MobiDB-lite"/>
    </source>
</evidence>
<dbReference type="PANTHER" id="PTHR23206:SF8">
    <property type="entry name" value="ANKYRIN REPEAT AND KH DOMAIN-CONTAINING 1"/>
    <property type="match status" value="1"/>
</dbReference>
<dbReference type="PRINTS" id="PR01415">
    <property type="entry name" value="ANKYRIN"/>
</dbReference>
<feature type="repeat" description="ANK" evidence="3">
    <location>
        <begin position="306"/>
        <end position="342"/>
    </location>
</feature>
<dbReference type="SUPFAM" id="SSF48403">
    <property type="entry name" value="Ankyrin repeat"/>
    <property type="match status" value="1"/>
</dbReference>
<dbReference type="STRING" id="6216.A0A0R3SDP3"/>
<dbReference type="OrthoDB" id="7464126at2759"/>
<dbReference type="SMART" id="SM00248">
    <property type="entry name" value="ANK"/>
    <property type="match status" value="8"/>
</dbReference>
<feature type="compositionally biased region" description="Polar residues" evidence="4">
    <location>
        <begin position="73"/>
        <end position="88"/>
    </location>
</feature>
<dbReference type="Gene3D" id="1.25.40.20">
    <property type="entry name" value="Ankyrin repeat-containing domain"/>
    <property type="match status" value="2"/>
</dbReference>
<dbReference type="InterPro" id="IPR002110">
    <property type="entry name" value="Ankyrin_rpt"/>
</dbReference>
<dbReference type="EMBL" id="UYSG01000747">
    <property type="protein sequence ID" value="VDL22564.1"/>
    <property type="molecule type" value="Genomic_DNA"/>
</dbReference>
<protein>
    <submittedName>
        <fullName evidence="7">ANK_REP_REGION domain-containing protein</fullName>
    </submittedName>
</protein>
<reference evidence="7" key="1">
    <citation type="submission" date="2017-02" db="UniProtKB">
        <authorList>
            <consortium name="WormBaseParasite"/>
        </authorList>
    </citation>
    <scope>IDENTIFICATION</scope>
</reference>
<evidence type="ECO:0000256" key="3">
    <source>
        <dbReference type="PROSITE-ProRule" id="PRU00023"/>
    </source>
</evidence>